<dbReference type="PANTHER" id="PTHR24148">
    <property type="entry name" value="ANKYRIN REPEAT DOMAIN-CONTAINING PROTEIN 39 HOMOLOG-RELATED"/>
    <property type="match status" value="1"/>
</dbReference>
<dbReference type="Proteomes" id="UP000235371">
    <property type="component" value="Unassembled WGS sequence"/>
</dbReference>
<dbReference type="AlphaFoldDB" id="A0A2J6TBY2"/>
<dbReference type="OrthoDB" id="2157530at2759"/>
<dbReference type="Pfam" id="PF06985">
    <property type="entry name" value="HET"/>
    <property type="match status" value="1"/>
</dbReference>
<dbReference type="PANTHER" id="PTHR24148:SF73">
    <property type="entry name" value="HET DOMAIN PROTEIN (AFU_ORTHOLOGUE AFUA_8G01020)"/>
    <property type="match status" value="1"/>
</dbReference>
<dbReference type="GeneID" id="36582799"/>
<dbReference type="InterPro" id="IPR010730">
    <property type="entry name" value="HET"/>
</dbReference>
<evidence type="ECO:0000259" key="1">
    <source>
        <dbReference type="Pfam" id="PF06985"/>
    </source>
</evidence>
<feature type="domain" description="Heterokaryon incompatibility" evidence="1">
    <location>
        <begin position="20"/>
        <end position="105"/>
    </location>
</feature>
<proteinExistence type="predicted"/>
<feature type="non-terminal residue" evidence="2">
    <location>
        <position position="1"/>
    </location>
</feature>
<dbReference type="InParanoid" id="A0A2J6TBY2"/>
<dbReference type="EMBL" id="KZ613790">
    <property type="protein sequence ID" value="PMD60472.1"/>
    <property type="molecule type" value="Genomic_DNA"/>
</dbReference>
<organism evidence="2 3">
    <name type="scientific">Hyaloscypha bicolor E</name>
    <dbReference type="NCBI Taxonomy" id="1095630"/>
    <lineage>
        <taxon>Eukaryota</taxon>
        <taxon>Fungi</taxon>
        <taxon>Dikarya</taxon>
        <taxon>Ascomycota</taxon>
        <taxon>Pezizomycotina</taxon>
        <taxon>Leotiomycetes</taxon>
        <taxon>Helotiales</taxon>
        <taxon>Hyaloscyphaceae</taxon>
        <taxon>Hyaloscypha</taxon>
        <taxon>Hyaloscypha bicolor</taxon>
    </lineage>
</organism>
<accession>A0A2J6TBY2</accession>
<protein>
    <recommendedName>
        <fullName evidence="1">Heterokaryon incompatibility domain-containing protein</fullName>
    </recommendedName>
</protein>
<evidence type="ECO:0000313" key="2">
    <source>
        <dbReference type="EMBL" id="PMD60472.1"/>
    </source>
</evidence>
<dbReference type="InterPro" id="IPR052895">
    <property type="entry name" value="HetReg/Transcr_Mod"/>
</dbReference>
<name>A0A2J6TBY2_9HELO</name>
<evidence type="ECO:0000313" key="3">
    <source>
        <dbReference type="Proteomes" id="UP000235371"/>
    </source>
</evidence>
<reference evidence="2 3" key="1">
    <citation type="submission" date="2016-04" db="EMBL/GenBank/DDBJ databases">
        <title>A degradative enzymes factory behind the ericoid mycorrhizal symbiosis.</title>
        <authorList>
            <consortium name="DOE Joint Genome Institute"/>
            <person name="Martino E."/>
            <person name="Morin E."/>
            <person name="Grelet G."/>
            <person name="Kuo A."/>
            <person name="Kohler A."/>
            <person name="Daghino S."/>
            <person name="Barry K."/>
            <person name="Choi C."/>
            <person name="Cichocki N."/>
            <person name="Clum A."/>
            <person name="Copeland A."/>
            <person name="Hainaut M."/>
            <person name="Haridas S."/>
            <person name="Labutti K."/>
            <person name="Lindquist E."/>
            <person name="Lipzen A."/>
            <person name="Khouja H.-R."/>
            <person name="Murat C."/>
            <person name="Ohm R."/>
            <person name="Olson A."/>
            <person name="Spatafora J."/>
            <person name="Veneault-Fourrey C."/>
            <person name="Henrissat B."/>
            <person name="Grigoriev I."/>
            <person name="Martin F."/>
            <person name="Perotto S."/>
        </authorList>
    </citation>
    <scope>NUCLEOTIDE SEQUENCE [LARGE SCALE GENOMIC DNA]</scope>
    <source>
        <strain evidence="2 3">E</strain>
    </source>
</reference>
<dbReference type="STRING" id="1095630.A0A2J6TBY2"/>
<dbReference type="RefSeq" id="XP_024737376.1">
    <property type="nucleotide sequence ID" value="XM_024874719.1"/>
</dbReference>
<sequence length="122" mass="14152">PFSVLKLSLVTFPLDKTPPYDAVSYTWGRQVRNKTLYLDDGILKTTRNVSGIAGNRATWEWPNWLWINAVCINRDDLDEQPGKLRLMGDIYRSASRVLAWLDYEEVSLLDLTLISILSHHFW</sequence>
<keyword evidence="3" id="KW-1185">Reference proteome</keyword>
<gene>
    <name evidence="2" type="ORF">K444DRAFT_528369</name>
</gene>